<dbReference type="SUPFAM" id="SSF46785">
    <property type="entry name" value="Winged helix' DNA-binding domain"/>
    <property type="match status" value="1"/>
</dbReference>
<evidence type="ECO:0000313" key="6">
    <source>
        <dbReference type="Proteomes" id="UP000055019"/>
    </source>
</evidence>
<dbReference type="InterPro" id="IPR036388">
    <property type="entry name" value="WH-like_DNA-bd_sf"/>
</dbReference>
<dbReference type="InterPro" id="IPR019885">
    <property type="entry name" value="Tscrpt_reg_HTH_AsnC-type_CS"/>
</dbReference>
<evidence type="ECO:0000313" key="5">
    <source>
        <dbReference type="EMBL" id="SAL44992.1"/>
    </source>
</evidence>
<dbReference type="SUPFAM" id="SSF54909">
    <property type="entry name" value="Dimeric alpha+beta barrel"/>
    <property type="match status" value="1"/>
</dbReference>
<evidence type="ECO:0000256" key="3">
    <source>
        <dbReference type="ARBA" id="ARBA00023163"/>
    </source>
</evidence>
<dbReference type="Pfam" id="PF13404">
    <property type="entry name" value="HTH_AsnC-type"/>
    <property type="match status" value="1"/>
</dbReference>
<dbReference type="SMART" id="SM00344">
    <property type="entry name" value="HTH_ASNC"/>
    <property type="match status" value="1"/>
</dbReference>
<dbReference type="Gene3D" id="1.10.10.10">
    <property type="entry name" value="Winged helix-like DNA-binding domain superfamily/Winged helix DNA-binding domain"/>
    <property type="match status" value="1"/>
</dbReference>
<sequence>MPIKPRTPTNLRDVELDAFDLQILAIVQRNNQTPHREIGLEVNLSVPSVARRLQRLRSVGVIAADRSVLNPDALGSRVTIITHVSAESEAIELLDAMKARFDACEQIQQCYYVTGDVDFILIFCTRDMAEYTALTRSLFFAEGNVRSFRTFVAMERVKATLDVPVGLTR</sequence>
<dbReference type="OrthoDB" id="8590699at2"/>
<dbReference type="PANTHER" id="PTHR30154:SF34">
    <property type="entry name" value="TRANSCRIPTIONAL REGULATOR AZLB"/>
    <property type="match status" value="1"/>
</dbReference>
<dbReference type="PROSITE" id="PS50956">
    <property type="entry name" value="HTH_ASNC_2"/>
    <property type="match status" value="1"/>
</dbReference>
<dbReference type="InterPro" id="IPR019888">
    <property type="entry name" value="Tscrpt_reg_AsnC-like"/>
</dbReference>
<dbReference type="PRINTS" id="PR00033">
    <property type="entry name" value="HTHASNC"/>
</dbReference>
<dbReference type="InterPro" id="IPR019887">
    <property type="entry name" value="Tscrpt_reg_AsnC/Lrp_C"/>
</dbReference>
<keyword evidence="1" id="KW-0805">Transcription regulation</keyword>
<reference evidence="5" key="1">
    <citation type="submission" date="2016-01" db="EMBL/GenBank/DDBJ databases">
        <authorList>
            <person name="Peeters C."/>
        </authorList>
    </citation>
    <scope>NUCLEOTIDE SEQUENCE [LARGE SCALE GENOMIC DNA]</scope>
    <source>
        <strain evidence="5">LMG 29317</strain>
    </source>
</reference>
<dbReference type="Proteomes" id="UP000055019">
    <property type="component" value="Unassembled WGS sequence"/>
</dbReference>
<proteinExistence type="predicted"/>
<dbReference type="RefSeq" id="WP_061146520.1">
    <property type="nucleotide sequence ID" value="NZ_FCOM02000006.1"/>
</dbReference>
<evidence type="ECO:0000256" key="2">
    <source>
        <dbReference type="ARBA" id="ARBA00023125"/>
    </source>
</evidence>
<feature type="domain" description="HTH asnC-type" evidence="4">
    <location>
        <begin position="16"/>
        <end position="77"/>
    </location>
</feature>
<dbReference type="PANTHER" id="PTHR30154">
    <property type="entry name" value="LEUCINE-RESPONSIVE REGULATORY PROTEIN"/>
    <property type="match status" value="1"/>
</dbReference>
<protein>
    <submittedName>
        <fullName evidence="5">AsnC family transcriptional regulator</fullName>
    </submittedName>
</protein>
<dbReference type="GO" id="GO:0043200">
    <property type="term" value="P:response to amino acid"/>
    <property type="evidence" value="ECO:0007669"/>
    <property type="project" value="TreeGrafter"/>
</dbReference>
<evidence type="ECO:0000259" key="4">
    <source>
        <dbReference type="PROSITE" id="PS50956"/>
    </source>
</evidence>
<dbReference type="Gene3D" id="3.30.70.920">
    <property type="match status" value="1"/>
</dbReference>
<keyword evidence="3" id="KW-0804">Transcription</keyword>
<keyword evidence="6" id="KW-1185">Reference proteome</keyword>
<dbReference type="PROSITE" id="PS00519">
    <property type="entry name" value="HTH_ASNC_1"/>
    <property type="match status" value="1"/>
</dbReference>
<dbReference type="Pfam" id="PF01037">
    <property type="entry name" value="AsnC_trans_reg"/>
    <property type="match status" value="1"/>
</dbReference>
<dbReference type="InterPro" id="IPR036390">
    <property type="entry name" value="WH_DNA-bd_sf"/>
</dbReference>
<accession>A0A158HKQ4</accession>
<dbReference type="InterPro" id="IPR000485">
    <property type="entry name" value="AsnC-type_HTH_dom"/>
</dbReference>
<organism evidence="5 6">
    <name type="scientific">Caballeronia arvi</name>
    <dbReference type="NCBI Taxonomy" id="1777135"/>
    <lineage>
        <taxon>Bacteria</taxon>
        <taxon>Pseudomonadati</taxon>
        <taxon>Pseudomonadota</taxon>
        <taxon>Betaproteobacteria</taxon>
        <taxon>Burkholderiales</taxon>
        <taxon>Burkholderiaceae</taxon>
        <taxon>Caballeronia</taxon>
    </lineage>
</organism>
<evidence type="ECO:0000256" key="1">
    <source>
        <dbReference type="ARBA" id="ARBA00023015"/>
    </source>
</evidence>
<dbReference type="GO" id="GO:0043565">
    <property type="term" value="F:sequence-specific DNA binding"/>
    <property type="evidence" value="ECO:0007669"/>
    <property type="project" value="InterPro"/>
</dbReference>
<dbReference type="EMBL" id="FCOM02000006">
    <property type="protein sequence ID" value="SAL44992.1"/>
    <property type="molecule type" value="Genomic_DNA"/>
</dbReference>
<dbReference type="InterPro" id="IPR011008">
    <property type="entry name" value="Dimeric_a/b-barrel"/>
</dbReference>
<gene>
    <name evidence="5" type="ORF">AWB74_01915</name>
</gene>
<name>A0A158HKQ4_9BURK</name>
<keyword evidence="2" id="KW-0238">DNA-binding</keyword>
<dbReference type="AlphaFoldDB" id="A0A158HKQ4"/>
<dbReference type="GO" id="GO:0005829">
    <property type="term" value="C:cytosol"/>
    <property type="evidence" value="ECO:0007669"/>
    <property type="project" value="TreeGrafter"/>
</dbReference>
<comment type="caution">
    <text evidence="5">The sequence shown here is derived from an EMBL/GenBank/DDBJ whole genome shotgun (WGS) entry which is preliminary data.</text>
</comment>